<feature type="domain" description="THAP-type" evidence="6">
    <location>
        <begin position="5"/>
        <end position="47"/>
    </location>
</feature>
<keyword evidence="1" id="KW-0479">Metal-binding</keyword>
<dbReference type="AlphaFoldDB" id="A0AAV2BID1"/>
<dbReference type="Proteomes" id="UP001497382">
    <property type="component" value="Unassembled WGS sequence"/>
</dbReference>
<proteinExistence type="predicted"/>
<dbReference type="InterPro" id="IPR006612">
    <property type="entry name" value="THAP_Znf"/>
</dbReference>
<evidence type="ECO:0000313" key="8">
    <source>
        <dbReference type="Proteomes" id="UP001497382"/>
    </source>
</evidence>
<evidence type="ECO:0000256" key="3">
    <source>
        <dbReference type="ARBA" id="ARBA00022833"/>
    </source>
</evidence>
<dbReference type="GO" id="GO:0008270">
    <property type="term" value="F:zinc ion binding"/>
    <property type="evidence" value="ECO:0007669"/>
    <property type="project" value="UniProtKB-KW"/>
</dbReference>
<organism evidence="7 8">
    <name type="scientific">Larinioides sclopetarius</name>
    <dbReference type="NCBI Taxonomy" id="280406"/>
    <lineage>
        <taxon>Eukaryota</taxon>
        <taxon>Metazoa</taxon>
        <taxon>Ecdysozoa</taxon>
        <taxon>Arthropoda</taxon>
        <taxon>Chelicerata</taxon>
        <taxon>Arachnida</taxon>
        <taxon>Araneae</taxon>
        <taxon>Araneomorphae</taxon>
        <taxon>Entelegynae</taxon>
        <taxon>Araneoidea</taxon>
        <taxon>Araneidae</taxon>
        <taxon>Larinioides</taxon>
    </lineage>
</organism>
<reference evidence="7 8" key="1">
    <citation type="submission" date="2024-04" db="EMBL/GenBank/DDBJ databases">
        <authorList>
            <person name="Rising A."/>
            <person name="Reimegard J."/>
            <person name="Sonavane S."/>
            <person name="Akerstrom W."/>
            <person name="Nylinder S."/>
            <person name="Hedman E."/>
            <person name="Kallberg Y."/>
        </authorList>
    </citation>
    <scope>NUCLEOTIDE SEQUENCE [LARGE SCALE GENOMIC DNA]</scope>
</reference>
<name>A0AAV2BID1_9ARAC</name>
<feature type="region of interest" description="Disordered" evidence="5">
    <location>
        <begin position="155"/>
        <end position="203"/>
    </location>
</feature>
<feature type="compositionally biased region" description="Polar residues" evidence="5">
    <location>
        <begin position="131"/>
        <end position="144"/>
    </location>
</feature>
<dbReference type="GO" id="GO:0003677">
    <property type="term" value="F:DNA binding"/>
    <property type="evidence" value="ECO:0007669"/>
    <property type="project" value="UniProtKB-KW"/>
</dbReference>
<feature type="compositionally biased region" description="Polar residues" evidence="5">
    <location>
        <begin position="193"/>
        <end position="203"/>
    </location>
</feature>
<evidence type="ECO:0000313" key="7">
    <source>
        <dbReference type="EMBL" id="CAL1295566.1"/>
    </source>
</evidence>
<keyword evidence="4" id="KW-0238">DNA-binding</keyword>
<dbReference type="Pfam" id="PF05485">
    <property type="entry name" value="THAP"/>
    <property type="match status" value="1"/>
</dbReference>
<evidence type="ECO:0000259" key="6">
    <source>
        <dbReference type="Pfam" id="PF05485"/>
    </source>
</evidence>
<feature type="region of interest" description="Disordered" evidence="5">
    <location>
        <begin position="131"/>
        <end position="150"/>
    </location>
</feature>
<keyword evidence="2" id="KW-0863">Zinc-finger</keyword>
<gene>
    <name evidence="7" type="ORF">LARSCL_LOCUS19331</name>
</gene>
<evidence type="ECO:0000256" key="5">
    <source>
        <dbReference type="SAM" id="MobiDB-lite"/>
    </source>
</evidence>
<dbReference type="SUPFAM" id="SSF57716">
    <property type="entry name" value="Glucocorticoid receptor-like (DNA-binding domain)"/>
    <property type="match status" value="1"/>
</dbReference>
<protein>
    <recommendedName>
        <fullName evidence="6">THAP-type domain-containing protein</fullName>
    </recommendedName>
</protein>
<keyword evidence="3" id="KW-0862">Zinc</keyword>
<accession>A0AAV2BID1</accession>
<evidence type="ECO:0000256" key="1">
    <source>
        <dbReference type="ARBA" id="ARBA00022723"/>
    </source>
</evidence>
<evidence type="ECO:0000256" key="2">
    <source>
        <dbReference type="ARBA" id="ARBA00022771"/>
    </source>
</evidence>
<keyword evidence="8" id="KW-1185">Reference proteome</keyword>
<sequence length="203" mass="22404">MQDKCSVPACQGNYDVSNKVAVFGFPTDKDMRGKWLQAIPRKNFKIRWNSKTDLGTEFQNVAETSIVFKQEPEESVDEPLQLVIGQVFSAEELLSSPVHHLQENTTNSSSTYNIPPVPENVLPIANPDSTNLDQTPATHVSNKTAPKRKINDAELDANGINPDASQSKLCRRAKPSMSPKRNINLHQHAGISKKSTGRSTLPT</sequence>
<comment type="caution">
    <text evidence="7">The sequence shown here is derived from an EMBL/GenBank/DDBJ whole genome shotgun (WGS) entry which is preliminary data.</text>
</comment>
<evidence type="ECO:0000256" key="4">
    <source>
        <dbReference type="ARBA" id="ARBA00023125"/>
    </source>
</evidence>
<dbReference type="EMBL" id="CAXIEN010000373">
    <property type="protein sequence ID" value="CAL1295566.1"/>
    <property type="molecule type" value="Genomic_DNA"/>
</dbReference>